<evidence type="ECO:0000256" key="6">
    <source>
        <dbReference type="ARBA" id="ARBA00022692"/>
    </source>
</evidence>
<evidence type="ECO:0000256" key="13">
    <source>
        <dbReference type="ARBA" id="ARBA00030350"/>
    </source>
</evidence>
<keyword evidence="5" id="KW-0808">Transferase</keyword>
<dbReference type="PANTHER" id="PTHR31741">
    <property type="entry name" value="OS02G0726500 PROTEIN-RELATED"/>
    <property type="match status" value="1"/>
</dbReference>
<dbReference type="InterPro" id="IPR019378">
    <property type="entry name" value="GDP-Fuc_O-FucTrfase"/>
</dbReference>
<evidence type="ECO:0000256" key="14">
    <source>
        <dbReference type="SAM" id="MobiDB-lite"/>
    </source>
</evidence>
<evidence type="ECO:0000256" key="4">
    <source>
        <dbReference type="ARBA" id="ARBA00022676"/>
    </source>
</evidence>
<evidence type="ECO:0000256" key="12">
    <source>
        <dbReference type="ARBA" id="ARBA00023277"/>
    </source>
</evidence>
<dbReference type="AlphaFoldDB" id="A0A2P2K2D4"/>
<dbReference type="GO" id="GO:0016020">
    <property type="term" value="C:membrane"/>
    <property type="evidence" value="ECO:0007669"/>
    <property type="project" value="UniProtKB-SubCell"/>
</dbReference>
<proteinExistence type="inferred from homology"/>
<dbReference type="GO" id="GO:0005768">
    <property type="term" value="C:endosome"/>
    <property type="evidence" value="ECO:0007669"/>
    <property type="project" value="TreeGrafter"/>
</dbReference>
<dbReference type="GO" id="GO:0005802">
    <property type="term" value="C:trans-Golgi network"/>
    <property type="evidence" value="ECO:0007669"/>
    <property type="project" value="TreeGrafter"/>
</dbReference>
<evidence type="ECO:0000256" key="8">
    <source>
        <dbReference type="ARBA" id="ARBA00022989"/>
    </source>
</evidence>
<keyword evidence="10" id="KW-0325">Glycoprotein</keyword>
<keyword evidence="12" id="KW-0119">Carbohydrate metabolism</keyword>
<dbReference type="PIRSF" id="PIRSF009360">
    <property type="entry name" value="UCP009360"/>
    <property type="match status" value="1"/>
</dbReference>
<comment type="similarity">
    <text evidence="3">Belongs to the glycosyltransferase GT106 family.</text>
</comment>
<dbReference type="Pfam" id="PF10250">
    <property type="entry name" value="O-FucT"/>
    <property type="match status" value="1"/>
</dbReference>
<feature type="compositionally biased region" description="Acidic residues" evidence="14">
    <location>
        <begin position="672"/>
        <end position="681"/>
    </location>
</feature>
<keyword evidence="11" id="KW-0294">Fucose metabolism</keyword>
<name>A0A2P2K2D4_RHIMU</name>
<dbReference type="EMBL" id="GGEC01019403">
    <property type="protein sequence ID" value="MBW99886.1"/>
    <property type="molecule type" value="Transcribed_RNA"/>
</dbReference>
<evidence type="ECO:0000256" key="3">
    <source>
        <dbReference type="ARBA" id="ARBA00007737"/>
    </source>
</evidence>
<protein>
    <recommendedName>
        <fullName evidence="13">O-fucosyltransferase family protein</fullName>
    </recommendedName>
</protein>
<evidence type="ECO:0000256" key="9">
    <source>
        <dbReference type="ARBA" id="ARBA00023136"/>
    </source>
</evidence>
<evidence type="ECO:0000256" key="10">
    <source>
        <dbReference type="ARBA" id="ARBA00023180"/>
    </source>
</evidence>
<comment type="pathway">
    <text evidence="2">Glycan metabolism.</text>
</comment>
<organism evidence="15">
    <name type="scientific">Rhizophora mucronata</name>
    <name type="common">Asiatic mangrove</name>
    <dbReference type="NCBI Taxonomy" id="61149"/>
    <lineage>
        <taxon>Eukaryota</taxon>
        <taxon>Viridiplantae</taxon>
        <taxon>Streptophyta</taxon>
        <taxon>Embryophyta</taxon>
        <taxon>Tracheophyta</taxon>
        <taxon>Spermatophyta</taxon>
        <taxon>Magnoliopsida</taxon>
        <taxon>eudicotyledons</taxon>
        <taxon>Gunneridae</taxon>
        <taxon>Pentapetalae</taxon>
        <taxon>rosids</taxon>
        <taxon>fabids</taxon>
        <taxon>Malpighiales</taxon>
        <taxon>Rhizophoraceae</taxon>
        <taxon>Rhizophora</taxon>
    </lineage>
</organism>
<keyword evidence="4" id="KW-0328">Glycosyltransferase</keyword>
<accession>A0A2P2K2D4</accession>
<evidence type="ECO:0000256" key="1">
    <source>
        <dbReference type="ARBA" id="ARBA00004606"/>
    </source>
</evidence>
<reference evidence="15" key="1">
    <citation type="submission" date="2018-02" db="EMBL/GenBank/DDBJ databases">
        <title>Rhizophora mucronata_Transcriptome.</title>
        <authorList>
            <person name="Meera S.P."/>
            <person name="Sreeshan A."/>
            <person name="Augustine A."/>
        </authorList>
    </citation>
    <scope>NUCLEOTIDE SEQUENCE</scope>
    <source>
        <tissue evidence="15">Leaf</tissue>
    </source>
</reference>
<feature type="region of interest" description="Disordered" evidence="14">
    <location>
        <begin position="636"/>
        <end position="681"/>
    </location>
</feature>
<evidence type="ECO:0000256" key="11">
    <source>
        <dbReference type="ARBA" id="ARBA00023253"/>
    </source>
</evidence>
<feature type="compositionally biased region" description="Low complexity" evidence="14">
    <location>
        <begin position="643"/>
        <end position="652"/>
    </location>
</feature>
<dbReference type="PANTHER" id="PTHR31741:SF46">
    <property type="entry name" value="O-FUCOSYLTRANSFERASE 27"/>
    <property type="match status" value="1"/>
</dbReference>
<evidence type="ECO:0000256" key="7">
    <source>
        <dbReference type="ARBA" id="ARBA00022968"/>
    </source>
</evidence>
<keyword evidence="7" id="KW-0735">Signal-anchor</keyword>
<evidence type="ECO:0000256" key="2">
    <source>
        <dbReference type="ARBA" id="ARBA00004881"/>
    </source>
</evidence>
<keyword evidence="6" id="KW-0812">Transmembrane</keyword>
<comment type="subcellular location">
    <subcellularLocation>
        <location evidence="1">Membrane</location>
        <topology evidence="1">Single-pass type II membrane protein</topology>
    </subcellularLocation>
</comment>
<dbReference type="GO" id="GO:0006004">
    <property type="term" value="P:fucose metabolic process"/>
    <property type="evidence" value="ECO:0007669"/>
    <property type="project" value="UniProtKB-KW"/>
</dbReference>
<feature type="compositionally biased region" description="Basic and acidic residues" evidence="14">
    <location>
        <begin position="654"/>
        <end position="671"/>
    </location>
</feature>
<evidence type="ECO:0000313" key="15">
    <source>
        <dbReference type="EMBL" id="MBW99886.1"/>
    </source>
</evidence>
<evidence type="ECO:0000256" key="5">
    <source>
        <dbReference type="ARBA" id="ARBA00022679"/>
    </source>
</evidence>
<dbReference type="InterPro" id="IPR024709">
    <property type="entry name" value="FucosylTrfase_pln"/>
</dbReference>
<sequence length="681" mass="77054">MKGEGKIIMKSKMKWVGLVGLVLSAFSLFVHFLLARFSEEGISEYYQSSITIFSWRPVFENADLARNSPSYRRLWGPVRTLESLHPESNPRGHYDEPSLQSNGYIFVRIQGGFHEIRNSISDVVVISRLLNATLVIPEIQSTTSSKGISTEFKSFAYLYNEDQFMAALTKDIKVVKTLPKDLKGARRKKAIPSFRVPHSASPYFYLHKVLPVLNKHSVVELVISGGGCLQAILPPDLEEYQRLRCRVAFHALRFRQEVQELTTKILHRLRAPGRPFIGFDPGMTRDALAFYGCAELFQDVHTELIQHKRAWMIKRGVVKGKLSINSMEQRLKGSCPLMPEEVGILLRAYGYPSDTIIYVAGGEVFGGQRILTPLHAMFENVVDRTSLSAGWELNRIYGREVNLVGGYSTKTPPTVVKEKKLEEWKNAGPRPRPLPPPPARPKYPHNIEGWWGWVAESDNEPENTVMELRTNAHKLLWEAIDYMVCVEADVFIPGFEHDGKGHPNFASLVMGHRLYQSAASKTFRPDRKLVAKLLEQNHKHLYRANKTWLTSVRRHLRGSLIDGVKEAFKKSKPLSFLSHTVPECSCVRHDLPEIARNASATSNQSQVDAPLRVVHRCPAWMDGKISLTSKDKEVEEDLDEDLSSSSGFFRHSSGNHETEVGEINKEEAHLDDPEDLEGADK</sequence>
<keyword evidence="9" id="KW-0472">Membrane</keyword>
<keyword evidence="8" id="KW-1133">Transmembrane helix</keyword>
<dbReference type="GO" id="GO:0016757">
    <property type="term" value="F:glycosyltransferase activity"/>
    <property type="evidence" value="ECO:0007669"/>
    <property type="project" value="UniProtKB-KW"/>
</dbReference>